<comment type="similarity">
    <text evidence="4">Belongs to the BamB family.</text>
</comment>
<dbReference type="RefSeq" id="WP_038215313.1">
    <property type="nucleotide sequence ID" value="NZ_JRWM01000017.1"/>
</dbReference>
<keyword evidence="3 4" id="KW-0998">Cell outer membrane</keyword>
<keyword evidence="2 4" id="KW-0472">Membrane</keyword>
<evidence type="ECO:0000256" key="2">
    <source>
        <dbReference type="ARBA" id="ARBA00023136"/>
    </source>
</evidence>
<organism evidence="7 8">
    <name type="scientific">Vibrio variabilis</name>
    <dbReference type="NCBI Taxonomy" id="990271"/>
    <lineage>
        <taxon>Bacteria</taxon>
        <taxon>Pseudomonadati</taxon>
        <taxon>Pseudomonadota</taxon>
        <taxon>Gammaproteobacteria</taxon>
        <taxon>Vibrionales</taxon>
        <taxon>Vibrionaceae</taxon>
        <taxon>Vibrio</taxon>
    </lineage>
</organism>
<dbReference type="NCBIfam" id="TIGR03300">
    <property type="entry name" value="assembly_YfgL"/>
    <property type="match status" value="1"/>
</dbReference>
<feature type="chain" id="PRO_5045910428" description="Outer membrane protein assembly factor BamB" evidence="5">
    <location>
        <begin position="23"/>
        <end position="387"/>
    </location>
</feature>
<dbReference type="InterPro" id="IPR018391">
    <property type="entry name" value="PQQ_b-propeller_rpt"/>
</dbReference>
<evidence type="ECO:0000256" key="3">
    <source>
        <dbReference type="ARBA" id="ARBA00023237"/>
    </source>
</evidence>
<dbReference type="SMART" id="SM00564">
    <property type="entry name" value="PQQ"/>
    <property type="match status" value="7"/>
</dbReference>
<protein>
    <recommendedName>
        <fullName evidence="4">Outer membrane protein assembly factor BamB</fullName>
    </recommendedName>
</protein>
<evidence type="ECO:0000256" key="5">
    <source>
        <dbReference type="SAM" id="SignalP"/>
    </source>
</evidence>
<dbReference type="NCBIfam" id="NF008351">
    <property type="entry name" value="PRK11138.1"/>
    <property type="match status" value="1"/>
</dbReference>
<evidence type="ECO:0000313" key="7">
    <source>
        <dbReference type="EMBL" id="KHA60312.1"/>
    </source>
</evidence>
<evidence type="ECO:0000256" key="4">
    <source>
        <dbReference type="HAMAP-Rule" id="MF_00923"/>
    </source>
</evidence>
<evidence type="ECO:0000256" key="1">
    <source>
        <dbReference type="ARBA" id="ARBA00022729"/>
    </source>
</evidence>
<dbReference type="PANTHER" id="PTHR34512">
    <property type="entry name" value="CELL SURFACE PROTEIN"/>
    <property type="match status" value="1"/>
</dbReference>
<keyword evidence="4" id="KW-0449">Lipoprotein</keyword>
<dbReference type="InterPro" id="IPR017687">
    <property type="entry name" value="BamB"/>
</dbReference>
<comment type="subcellular location">
    <subcellularLocation>
        <location evidence="4">Cell outer membrane</location>
        <topology evidence="4">Lipid-anchor</topology>
    </subcellularLocation>
</comment>
<gene>
    <name evidence="4" type="primary">bamB</name>
    <name evidence="7" type="ORF">NL53_12040</name>
</gene>
<feature type="signal peptide" evidence="5">
    <location>
        <begin position="1"/>
        <end position="22"/>
    </location>
</feature>
<evidence type="ECO:0000259" key="6">
    <source>
        <dbReference type="Pfam" id="PF13360"/>
    </source>
</evidence>
<comment type="function">
    <text evidence="4">Part of the outer membrane protein assembly complex, which is involved in assembly and insertion of beta-barrel proteins into the outer membrane.</text>
</comment>
<sequence>MKEMLKKALAVAVLTGVLAGCASEEDTIVMAPVPQVDSEFTPSGVWSNSIGNGVDTYYSKLSPEYAYGKVFVASRDGKVKALDPETGKTLWEQTIKAEGVSPRLAGGITAGYSQLFIGSENGEVIALNEETGELNWRVAVDGEVLAAPATDSNLVIVHTNEGTVLALDQKDGTQKWAISTEVPNLTLRGNSAPVTVSGGVFWGTANGRLAAAIAERGQLIWQQPIGLPQGATEIDRLVDVDATPLVLGSTLYIIGYNGQLTAIDLRSGKPAWKRNYSSATDIASDGSRLFVVTDKDHLAAFDARSGTELWKNERLEHRLLTAPTVINGYVVVGDNEGYLYWIDRNSGEFVSKQLVDSSGFAVPPVVIPGGYVLTTRDGNVKKLTINE</sequence>
<reference evidence="7 8" key="1">
    <citation type="submission" date="2014-10" db="EMBL/GenBank/DDBJ databases">
        <title>Genome sequencing of Vibrio variabilis T01.</title>
        <authorList>
            <person name="Chan K.-G."/>
            <person name="Mohamad N.I."/>
        </authorList>
    </citation>
    <scope>NUCLEOTIDE SEQUENCE [LARGE SCALE GENOMIC DNA]</scope>
    <source>
        <strain evidence="7 8">T01</strain>
    </source>
</reference>
<proteinExistence type="inferred from homology"/>
<dbReference type="InterPro" id="IPR011047">
    <property type="entry name" value="Quinoprotein_ADH-like_sf"/>
</dbReference>
<dbReference type="InterPro" id="IPR015943">
    <property type="entry name" value="WD40/YVTN_repeat-like_dom_sf"/>
</dbReference>
<evidence type="ECO:0000313" key="8">
    <source>
        <dbReference type="Proteomes" id="UP000030520"/>
    </source>
</evidence>
<name>A0ABR4YBH0_9VIBR</name>
<dbReference type="InterPro" id="IPR002372">
    <property type="entry name" value="PQQ_rpt_dom"/>
</dbReference>
<dbReference type="Proteomes" id="UP000030520">
    <property type="component" value="Unassembled WGS sequence"/>
</dbReference>
<accession>A0ABR4YBH0</accession>
<comment type="subunit">
    <text evidence="4">Part of the Bam complex.</text>
</comment>
<dbReference type="HAMAP" id="MF_00923">
    <property type="entry name" value="OM_assembly_BamB"/>
    <property type="match status" value="1"/>
</dbReference>
<comment type="caution">
    <text evidence="7">The sequence shown here is derived from an EMBL/GenBank/DDBJ whole genome shotgun (WGS) entry which is preliminary data.</text>
</comment>
<dbReference type="PANTHER" id="PTHR34512:SF30">
    <property type="entry name" value="OUTER MEMBRANE PROTEIN ASSEMBLY FACTOR BAMB"/>
    <property type="match status" value="1"/>
</dbReference>
<dbReference type="EMBL" id="JRWM01000017">
    <property type="protein sequence ID" value="KHA60312.1"/>
    <property type="molecule type" value="Genomic_DNA"/>
</dbReference>
<dbReference type="PROSITE" id="PS51257">
    <property type="entry name" value="PROKAR_LIPOPROTEIN"/>
    <property type="match status" value="1"/>
</dbReference>
<keyword evidence="1 4" id="KW-0732">Signal</keyword>
<keyword evidence="4" id="KW-0564">Palmitate</keyword>
<dbReference type="Gene3D" id="2.130.10.10">
    <property type="entry name" value="YVTN repeat-like/Quinoprotein amine dehydrogenase"/>
    <property type="match status" value="1"/>
</dbReference>
<dbReference type="Pfam" id="PF13360">
    <property type="entry name" value="PQQ_2"/>
    <property type="match status" value="1"/>
</dbReference>
<dbReference type="SUPFAM" id="SSF50998">
    <property type="entry name" value="Quinoprotein alcohol dehydrogenase-like"/>
    <property type="match status" value="1"/>
</dbReference>
<keyword evidence="8" id="KW-1185">Reference proteome</keyword>
<feature type="domain" description="Pyrrolo-quinoline quinone repeat" evidence="6">
    <location>
        <begin position="75"/>
        <end position="312"/>
    </location>
</feature>